<keyword evidence="3 6" id="KW-1133">Transmembrane helix</keyword>
<evidence type="ECO:0000313" key="9">
    <source>
        <dbReference type="EMBL" id="AKJ64288.1"/>
    </source>
</evidence>
<keyword evidence="10" id="KW-1185">Reference proteome</keyword>
<evidence type="ECO:0000259" key="7">
    <source>
        <dbReference type="Pfam" id="PF01694"/>
    </source>
</evidence>
<dbReference type="KEGG" id="vbl:L21SP4_01029"/>
<keyword evidence="2 6" id="KW-0812">Transmembrane</keyword>
<dbReference type="InterPro" id="IPR050925">
    <property type="entry name" value="Rhomboid_protease_S54"/>
</dbReference>
<evidence type="ECO:0000256" key="6">
    <source>
        <dbReference type="SAM" id="Phobius"/>
    </source>
</evidence>
<feature type="domain" description="Peptidase S54 rhomboid" evidence="7">
    <location>
        <begin position="56"/>
        <end position="197"/>
    </location>
</feature>
<dbReference type="InterPro" id="IPR046483">
    <property type="entry name" value="DUF6576"/>
</dbReference>
<dbReference type="GO" id="GO:0004252">
    <property type="term" value="F:serine-type endopeptidase activity"/>
    <property type="evidence" value="ECO:0007669"/>
    <property type="project" value="InterPro"/>
</dbReference>
<keyword evidence="9" id="KW-0378">Hydrolase</keyword>
<feature type="transmembrane region" description="Helical" evidence="6">
    <location>
        <begin position="61"/>
        <end position="83"/>
    </location>
</feature>
<dbReference type="InterPro" id="IPR022764">
    <property type="entry name" value="Peptidase_S54_rhomboid_dom"/>
</dbReference>
<feature type="transmembrane region" description="Helical" evidence="6">
    <location>
        <begin position="176"/>
        <end position="196"/>
    </location>
</feature>
<dbReference type="Gene3D" id="1.20.1540.10">
    <property type="entry name" value="Rhomboid-like"/>
    <property type="match status" value="1"/>
</dbReference>
<dbReference type="Proteomes" id="UP000035268">
    <property type="component" value="Chromosome"/>
</dbReference>
<accession>A0A0G3ED86</accession>
<evidence type="ECO:0000313" key="10">
    <source>
        <dbReference type="Proteomes" id="UP000035268"/>
    </source>
</evidence>
<comment type="subcellular location">
    <subcellularLocation>
        <location evidence="1">Membrane</location>
        <topology evidence="1">Multi-pass membrane protein</topology>
    </subcellularLocation>
</comment>
<protein>
    <submittedName>
        <fullName evidence="9">Rhomboid protease AarA</fullName>
        <ecNumber evidence="9">3.4.21.105</ecNumber>
    </submittedName>
</protein>
<sequence>MTPYMQSGPMAGGQLTPMVKNLLMITVGAFLLQFVFAGRIEALFALDAHWYDRFAAWRLVTYIFLHGGTGHLFFNMLALFLLGPAVEYALGSRRFLTLYFVSGILGGLGWSLLSGRGICVGASGSIFGVLASYAALFPNARMQLLFPPVVLRAWQLVGILSLIELMSVLGQQGGHVANSAHLSGGVAGFLYAVYLVRKNEPWRFRRSFGWMDLFMGGRSSSSRRTPPRRTSSRPQEGEVDRILDKVAREGMNALNERERKILRRAGRHE</sequence>
<evidence type="ECO:0000259" key="8">
    <source>
        <dbReference type="Pfam" id="PF20216"/>
    </source>
</evidence>
<dbReference type="SUPFAM" id="SSF144091">
    <property type="entry name" value="Rhomboid-like"/>
    <property type="match status" value="1"/>
</dbReference>
<evidence type="ECO:0000256" key="2">
    <source>
        <dbReference type="ARBA" id="ARBA00022692"/>
    </source>
</evidence>
<organism evidence="9 10">
    <name type="scientific">Kiritimatiella glycovorans</name>
    <dbReference type="NCBI Taxonomy" id="1307763"/>
    <lineage>
        <taxon>Bacteria</taxon>
        <taxon>Pseudomonadati</taxon>
        <taxon>Kiritimatiellota</taxon>
        <taxon>Kiritimatiellia</taxon>
        <taxon>Kiritimatiellales</taxon>
        <taxon>Kiritimatiellaceae</taxon>
        <taxon>Kiritimatiella</taxon>
    </lineage>
</organism>
<evidence type="ECO:0000256" key="5">
    <source>
        <dbReference type="SAM" id="MobiDB-lite"/>
    </source>
</evidence>
<keyword evidence="9" id="KW-0645">Protease</keyword>
<dbReference type="PANTHER" id="PTHR43731">
    <property type="entry name" value="RHOMBOID PROTEASE"/>
    <property type="match status" value="1"/>
</dbReference>
<reference evidence="9 10" key="2">
    <citation type="journal article" date="2016" name="ISME J.">
        <title>Characterization of the first cultured representative of Verrucomicrobia subdivision 5 indicates the proposal of a novel phylum.</title>
        <authorList>
            <person name="Spring S."/>
            <person name="Bunk B."/>
            <person name="Sproer C."/>
            <person name="Schumann P."/>
            <person name="Rohde M."/>
            <person name="Tindall B.J."/>
            <person name="Klenk H.P."/>
        </authorList>
    </citation>
    <scope>NUCLEOTIDE SEQUENCE [LARGE SCALE GENOMIC DNA]</scope>
    <source>
        <strain evidence="9 10">L21-Fru-AB</strain>
    </source>
</reference>
<evidence type="ECO:0000256" key="3">
    <source>
        <dbReference type="ARBA" id="ARBA00022989"/>
    </source>
</evidence>
<dbReference type="RefSeq" id="WP_082116543.1">
    <property type="nucleotide sequence ID" value="NZ_CP010904.1"/>
</dbReference>
<dbReference type="EMBL" id="CP010904">
    <property type="protein sequence ID" value="AKJ64288.1"/>
    <property type="molecule type" value="Genomic_DNA"/>
</dbReference>
<dbReference type="OrthoDB" id="9813074at2"/>
<dbReference type="GO" id="GO:0006508">
    <property type="term" value="P:proteolysis"/>
    <property type="evidence" value="ECO:0007669"/>
    <property type="project" value="UniProtKB-KW"/>
</dbReference>
<proteinExistence type="predicted"/>
<keyword evidence="4 6" id="KW-0472">Membrane</keyword>
<evidence type="ECO:0000256" key="4">
    <source>
        <dbReference type="ARBA" id="ARBA00023136"/>
    </source>
</evidence>
<feature type="transmembrane region" description="Helical" evidence="6">
    <location>
        <begin position="118"/>
        <end position="137"/>
    </location>
</feature>
<dbReference type="PANTHER" id="PTHR43731:SF26">
    <property type="entry name" value="RHOMBOID-LIKE PROTEIN 10, CHLOROPLASTIC"/>
    <property type="match status" value="1"/>
</dbReference>
<dbReference type="Pfam" id="PF20216">
    <property type="entry name" value="DUF6576"/>
    <property type="match status" value="1"/>
</dbReference>
<dbReference type="Pfam" id="PF01694">
    <property type="entry name" value="Rhomboid"/>
    <property type="match status" value="1"/>
</dbReference>
<feature type="transmembrane region" description="Helical" evidence="6">
    <location>
        <begin position="149"/>
        <end position="170"/>
    </location>
</feature>
<dbReference type="GO" id="GO:0016020">
    <property type="term" value="C:membrane"/>
    <property type="evidence" value="ECO:0007669"/>
    <property type="project" value="UniProtKB-SubCell"/>
</dbReference>
<evidence type="ECO:0000256" key="1">
    <source>
        <dbReference type="ARBA" id="ARBA00004141"/>
    </source>
</evidence>
<reference evidence="10" key="1">
    <citation type="submission" date="2015-02" db="EMBL/GenBank/DDBJ databases">
        <title>Description and complete genome sequence of the first cultured representative of the subdivision 5 of the Verrucomicrobia phylum.</title>
        <authorList>
            <person name="Spring S."/>
            <person name="Bunk B."/>
            <person name="Sproer C."/>
            <person name="Klenk H.-P."/>
        </authorList>
    </citation>
    <scope>NUCLEOTIDE SEQUENCE [LARGE SCALE GENOMIC DNA]</scope>
    <source>
        <strain evidence="10">L21-Fru-AB</strain>
    </source>
</reference>
<dbReference type="EC" id="3.4.21.105" evidence="9"/>
<feature type="transmembrane region" description="Helical" evidence="6">
    <location>
        <begin position="95"/>
        <end position="112"/>
    </location>
</feature>
<gene>
    <name evidence="9" type="primary">aarA</name>
    <name evidence="9" type="ORF">L21SP4_01029</name>
</gene>
<name>A0A0G3ED86_9BACT</name>
<dbReference type="InterPro" id="IPR035952">
    <property type="entry name" value="Rhomboid-like_sf"/>
</dbReference>
<feature type="domain" description="DUF6576" evidence="8">
    <location>
        <begin position="235"/>
        <end position="264"/>
    </location>
</feature>
<dbReference type="AlphaFoldDB" id="A0A0G3ED86"/>
<dbReference type="STRING" id="1307763.L21SP4_01029"/>
<feature type="region of interest" description="Disordered" evidence="5">
    <location>
        <begin position="218"/>
        <end position="241"/>
    </location>
</feature>